<keyword evidence="3" id="KW-1185">Reference proteome</keyword>
<proteinExistence type="predicted"/>
<evidence type="ECO:0000259" key="1">
    <source>
        <dbReference type="Pfam" id="PF08818"/>
    </source>
</evidence>
<evidence type="ECO:0000313" key="3">
    <source>
        <dbReference type="Proteomes" id="UP000321926"/>
    </source>
</evidence>
<dbReference type="Pfam" id="PF08818">
    <property type="entry name" value="DUF1801"/>
    <property type="match status" value="1"/>
</dbReference>
<sequence length="130" mass="14575">MKAPIPATVDDYIAGFPEDIQLLLHQMRHTVQAAAPEAVETIKYAMPTYVLEGNLVHFAAFKNHIGFYTGPSGIEAFEAELAGYKKRKGTIQFPFSKPLPLQVVSSIVRFSVEENKRKALKKKQQKTDLQ</sequence>
<organism evidence="2 3">
    <name type="scientific">Pontibacter qinzhouensis</name>
    <dbReference type="NCBI Taxonomy" id="2603253"/>
    <lineage>
        <taxon>Bacteria</taxon>
        <taxon>Pseudomonadati</taxon>
        <taxon>Bacteroidota</taxon>
        <taxon>Cytophagia</taxon>
        <taxon>Cytophagales</taxon>
        <taxon>Hymenobacteraceae</taxon>
        <taxon>Pontibacter</taxon>
    </lineage>
</organism>
<dbReference type="Gene3D" id="3.90.1150.200">
    <property type="match status" value="1"/>
</dbReference>
<dbReference type="InterPro" id="IPR014922">
    <property type="entry name" value="YdhG-like"/>
</dbReference>
<accession>A0A5C8IQ95</accession>
<dbReference type="RefSeq" id="WP_147924094.1">
    <property type="nucleotide sequence ID" value="NZ_VRTY01000150.1"/>
</dbReference>
<gene>
    <name evidence="2" type="ORF">FVR03_22825</name>
</gene>
<dbReference type="AlphaFoldDB" id="A0A5C8IQ95"/>
<comment type="caution">
    <text evidence="2">The sequence shown here is derived from an EMBL/GenBank/DDBJ whole genome shotgun (WGS) entry which is preliminary data.</text>
</comment>
<dbReference type="OrthoDB" id="115213at2"/>
<dbReference type="EMBL" id="VRTY01000150">
    <property type="protein sequence ID" value="TXK23269.1"/>
    <property type="molecule type" value="Genomic_DNA"/>
</dbReference>
<dbReference type="SUPFAM" id="SSF159888">
    <property type="entry name" value="YdhG-like"/>
    <property type="match status" value="1"/>
</dbReference>
<feature type="domain" description="YdhG-like" evidence="1">
    <location>
        <begin position="24"/>
        <end position="112"/>
    </location>
</feature>
<dbReference type="Proteomes" id="UP000321926">
    <property type="component" value="Unassembled WGS sequence"/>
</dbReference>
<reference evidence="2 3" key="1">
    <citation type="submission" date="2019-08" db="EMBL/GenBank/DDBJ databases">
        <authorList>
            <person name="Shi S."/>
        </authorList>
    </citation>
    <scope>NUCLEOTIDE SEQUENCE [LARGE SCALE GENOMIC DNA]</scope>
    <source>
        <strain evidence="2 3">GY10130</strain>
    </source>
</reference>
<name>A0A5C8IQ95_9BACT</name>
<protein>
    <recommendedName>
        <fullName evidence="1">YdhG-like domain-containing protein</fullName>
    </recommendedName>
</protein>
<evidence type="ECO:0000313" key="2">
    <source>
        <dbReference type="EMBL" id="TXK23269.1"/>
    </source>
</evidence>